<gene>
    <name evidence="2" type="ORF">M431DRAFT_491613</name>
</gene>
<evidence type="ECO:0000256" key="1">
    <source>
        <dbReference type="SAM" id="MobiDB-lite"/>
    </source>
</evidence>
<name>A0A2T4AJX4_TRIHA</name>
<accession>A0A2T4AJX4</accession>
<organism evidence="2 3">
    <name type="scientific">Trichoderma harzianum CBS 226.95</name>
    <dbReference type="NCBI Taxonomy" id="983964"/>
    <lineage>
        <taxon>Eukaryota</taxon>
        <taxon>Fungi</taxon>
        <taxon>Dikarya</taxon>
        <taxon>Ascomycota</taxon>
        <taxon>Pezizomycotina</taxon>
        <taxon>Sordariomycetes</taxon>
        <taxon>Hypocreomycetidae</taxon>
        <taxon>Hypocreales</taxon>
        <taxon>Hypocreaceae</taxon>
        <taxon>Trichoderma</taxon>
    </lineage>
</organism>
<feature type="compositionally biased region" description="Polar residues" evidence="1">
    <location>
        <begin position="1"/>
        <end position="10"/>
    </location>
</feature>
<protein>
    <submittedName>
        <fullName evidence="2">Uncharacterized protein</fullName>
    </submittedName>
</protein>
<evidence type="ECO:0000313" key="3">
    <source>
        <dbReference type="Proteomes" id="UP000241690"/>
    </source>
</evidence>
<feature type="region of interest" description="Disordered" evidence="1">
    <location>
        <begin position="1"/>
        <end position="26"/>
    </location>
</feature>
<keyword evidence="3" id="KW-1185">Reference proteome</keyword>
<dbReference type="Proteomes" id="UP000241690">
    <property type="component" value="Unassembled WGS sequence"/>
</dbReference>
<evidence type="ECO:0000313" key="2">
    <source>
        <dbReference type="EMBL" id="PTB57384.1"/>
    </source>
</evidence>
<proteinExistence type="predicted"/>
<dbReference type="AlphaFoldDB" id="A0A2T4AJX4"/>
<dbReference type="EMBL" id="KZ679677">
    <property type="protein sequence ID" value="PTB57384.1"/>
    <property type="molecule type" value="Genomic_DNA"/>
</dbReference>
<dbReference type="RefSeq" id="XP_024777061.1">
    <property type="nucleotide sequence ID" value="XM_024916920.1"/>
</dbReference>
<sequence>MSRQLHSITKSPPEMPAKFPANAQCDQPGLQRTRSLCLPSASILNQMPTTTCETAP</sequence>
<reference evidence="2 3" key="1">
    <citation type="submission" date="2016-07" db="EMBL/GenBank/DDBJ databases">
        <title>Multiple horizontal gene transfer events from other fungi enriched the ability of initially mycotrophic Trichoderma (Ascomycota) to feed on dead plant biomass.</title>
        <authorList>
            <consortium name="DOE Joint Genome Institute"/>
            <person name="Aerts A."/>
            <person name="Atanasova L."/>
            <person name="Chenthamara K."/>
            <person name="Zhang J."/>
            <person name="Grujic M."/>
            <person name="Henrissat B."/>
            <person name="Kuo A."/>
            <person name="Salamov A."/>
            <person name="Lipzen A."/>
            <person name="Labutti K."/>
            <person name="Barry K."/>
            <person name="Miao Y."/>
            <person name="Rahimi M.J."/>
            <person name="Shen Q."/>
            <person name="Grigoriev I.V."/>
            <person name="Kubicek C.P."/>
            <person name="Druzhinina I.S."/>
        </authorList>
    </citation>
    <scope>NUCLEOTIDE SEQUENCE [LARGE SCALE GENOMIC DNA]</scope>
    <source>
        <strain evidence="2 3">CBS 226.95</strain>
    </source>
</reference>
<dbReference type="GeneID" id="36625489"/>